<sequence>MKPKKLCQHASCHELIDYNETYCAKHQPEKKRGYADSYQYKKNKYGKYFKFYHSKQWRKLSELYRYENPCCEICLANGVVRKADVVDHVIELRDQWDKRLDKSNLMSLCHSCHYKKTKEERQKREVIH</sequence>
<dbReference type="GO" id="GO:0004519">
    <property type="term" value="F:endonuclease activity"/>
    <property type="evidence" value="ECO:0007669"/>
    <property type="project" value="UniProtKB-KW"/>
</dbReference>
<dbReference type="Pfam" id="PF01844">
    <property type="entry name" value="HNH"/>
    <property type="match status" value="1"/>
</dbReference>
<keyword evidence="1" id="KW-0540">Nuclease</keyword>
<dbReference type="Proteomes" id="UP001501577">
    <property type="component" value="Unassembled WGS sequence"/>
</dbReference>
<keyword evidence="6" id="KW-0255">Endonuclease</keyword>
<reference evidence="6 7" key="1">
    <citation type="journal article" date="2019" name="Int. J. Syst. Evol. Microbiol.">
        <title>The Global Catalogue of Microorganisms (GCM) 10K type strain sequencing project: providing services to taxonomists for standard genome sequencing and annotation.</title>
        <authorList>
            <consortium name="The Broad Institute Genomics Platform"/>
            <consortium name="The Broad Institute Genome Sequencing Center for Infectious Disease"/>
            <person name="Wu L."/>
            <person name="Ma J."/>
        </authorList>
    </citation>
    <scope>NUCLEOTIDE SEQUENCE [LARGE SCALE GENOMIC DNA]</scope>
    <source>
        <strain evidence="6 7">JCM 8736</strain>
    </source>
</reference>
<keyword evidence="2" id="KW-0378">Hydrolase</keyword>
<dbReference type="RefSeq" id="WP_068709903.1">
    <property type="nucleotide sequence ID" value="NZ_BAAAXQ010000055.1"/>
</dbReference>
<evidence type="ECO:0000313" key="7">
    <source>
        <dbReference type="Proteomes" id="UP001501577"/>
    </source>
</evidence>
<protein>
    <recommendedName>
        <fullName evidence="4">Putative HNH nuclease YajD</fullName>
    </recommendedName>
</protein>
<dbReference type="PANTHER" id="PTHR41286">
    <property type="entry name" value="HNH NUCLEASE YAJD-RELATED"/>
    <property type="match status" value="1"/>
</dbReference>
<dbReference type="EMBL" id="BAAAXQ010000055">
    <property type="protein sequence ID" value="GAA3020434.1"/>
    <property type="molecule type" value="Genomic_DNA"/>
</dbReference>
<name>A0ABN3YB54_9ENTE</name>
<keyword evidence="7" id="KW-1185">Reference proteome</keyword>
<proteinExistence type="inferred from homology"/>
<organism evidence="6 7">
    <name type="scientific">Tetragenococcus solitarius</name>
    <dbReference type="NCBI Taxonomy" id="71453"/>
    <lineage>
        <taxon>Bacteria</taxon>
        <taxon>Bacillati</taxon>
        <taxon>Bacillota</taxon>
        <taxon>Bacilli</taxon>
        <taxon>Lactobacillales</taxon>
        <taxon>Enterococcaceae</taxon>
        <taxon>Tetragenococcus</taxon>
    </lineage>
</organism>
<evidence type="ECO:0000313" key="6">
    <source>
        <dbReference type="EMBL" id="GAA3020434.1"/>
    </source>
</evidence>
<dbReference type="SMART" id="SM00507">
    <property type="entry name" value="HNHc"/>
    <property type="match status" value="1"/>
</dbReference>
<comment type="similarity">
    <text evidence="3">Belongs to the HNH nuclease family.</text>
</comment>
<evidence type="ECO:0000256" key="1">
    <source>
        <dbReference type="ARBA" id="ARBA00022722"/>
    </source>
</evidence>
<dbReference type="PANTHER" id="PTHR41286:SF1">
    <property type="entry name" value="HNH NUCLEASE YAJD-RELATED"/>
    <property type="match status" value="1"/>
</dbReference>
<dbReference type="CDD" id="cd00085">
    <property type="entry name" value="HNHc"/>
    <property type="match status" value="1"/>
</dbReference>
<evidence type="ECO:0000256" key="2">
    <source>
        <dbReference type="ARBA" id="ARBA00022801"/>
    </source>
</evidence>
<evidence type="ECO:0000256" key="3">
    <source>
        <dbReference type="ARBA" id="ARBA00038412"/>
    </source>
</evidence>
<dbReference type="InterPro" id="IPR002711">
    <property type="entry name" value="HNH"/>
</dbReference>
<dbReference type="Gene3D" id="1.10.30.50">
    <property type="match status" value="1"/>
</dbReference>
<feature type="domain" description="HNH nuclease" evidence="5">
    <location>
        <begin position="58"/>
        <end position="114"/>
    </location>
</feature>
<dbReference type="InterPro" id="IPR003615">
    <property type="entry name" value="HNH_nuc"/>
</dbReference>
<evidence type="ECO:0000259" key="5">
    <source>
        <dbReference type="SMART" id="SM00507"/>
    </source>
</evidence>
<accession>A0ABN3YB54</accession>
<comment type="caution">
    <text evidence="6">The sequence shown here is derived from an EMBL/GenBank/DDBJ whole genome shotgun (WGS) entry which is preliminary data.</text>
</comment>
<gene>
    <name evidence="6" type="ORF">GCM10019998_15850</name>
</gene>
<evidence type="ECO:0000256" key="4">
    <source>
        <dbReference type="ARBA" id="ARBA00040194"/>
    </source>
</evidence>